<dbReference type="WBParaSite" id="nRc.2.0.1.t42168-RA">
    <property type="protein sequence ID" value="nRc.2.0.1.t42168-RA"/>
    <property type="gene ID" value="nRc.2.0.1.g42168"/>
</dbReference>
<reference evidence="5" key="1">
    <citation type="submission" date="2022-11" db="UniProtKB">
        <authorList>
            <consortium name="WormBaseParasite"/>
        </authorList>
    </citation>
    <scope>IDENTIFICATION</scope>
</reference>
<dbReference type="Proteomes" id="UP000887565">
    <property type="component" value="Unplaced"/>
</dbReference>
<feature type="transmembrane region" description="Helical" evidence="2">
    <location>
        <begin position="140"/>
        <end position="158"/>
    </location>
</feature>
<feature type="domain" description="Sphingolipid delta4-desaturase N-terminal" evidence="3">
    <location>
        <begin position="101"/>
        <end position="139"/>
    </location>
</feature>
<accession>A0A915KTR5</accession>
<feature type="compositionally biased region" description="Basic and acidic residues" evidence="1">
    <location>
        <begin position="1"/>
        <end position="16"/>
    </location>
</feature>
<evidence type="ECO:0000313" key="4">
    <source>
        <dbReference type="Proteomes" id="UP000887565"/>
    </source>
</evidence>
<dbReference type="GO" id="GO:0046513">
    <property type="term" value="P:ceramide biosynthetic process"/>
    <property type="evidence" value="ECO:0007669"/>
    <property type="project" value="TreeGrafter"/>
</dbReference>
<keyword evidence="2" id="KW-0472">Membrane</keyword>
<dbReference type="GO" id="GO:0016020">
    <property type="term" value="C:membrane"/>
    <property type="evidence" value="ECO:0007669"/>
    <property type="project" value="GOC"/>
</dbReference>
<evidence type="ECO:0000256" key="1">
    <source>
        <dbReference type="SAM" id="MobiDB-lite"/>
    </source>
</evidence>
<dbReference type="InterPro" id="IPR005804">
    <property type="entry name" value="FA_desaturase_dom"/>
</dbReference>
<organism evidence="4 5">
    <name type="scientific">Romanomermis culicivorax</name>
    <name type="common">Nematode worm</name>
    <dbReference type="NCBI Taxonomy" id="13658"/>
    <lineage>
        <taxon>Eukaryota</taxon>
        <taxon>Metazoa</taxon>
        <taxon>Ecdysozoa</taxon>
        <taxon>Nematoda</taxon>
        <taxon>Enoplea</taxon>
        <taxon>Dorylaimia</taxon>
        <taxon>Mermithida</taxon>
        <taxon>Mermithoidea</taxon>
        <taxon>Mermithidae</taxon>
        <taxon>Romanomermis</taxon>
    </lineage>
</organism>
<keyword evidence="2" id="KW-0812">Transmembrane</keyword>
<dbReference type="GO" id="GO:0042284">
    <property type="term" value="F:sphingolipid delta-4 desaturase activity"/>
    <property type="evidence" value="ECO:0007669"/>
    <property type="project" value="TreeGrafter"/>
</dbReference>
<dbReference type="PANTHER" id="PTHR12879">
    <property type="entry name" value="SPHINGOLIPID DELTA 4 DESATURASE/C-4 HYDROXYLASE PROTEIN DES2"/>
    <property type="match status" value="1"/>
</dbReference>
<evidence type="ECO:0000313" key="5">
    <source>
        <dbReference type="WBParaSite" id="nRc.2.0.1.t42168-RA"/>
    </source>
</evidence>
<evidence type="ECO:0000259" key="3">
    <source>
        <dbReference type="SMART" id="SM01269"/>
    </source>
</evidence>
<evidence type="ECO:0000256" key="2">
    <source>
        <dbReference type="SAM" id="Phobius"/>
    </source>
</evidence>
<name>A0A915KTR5_ROMCU</name>
<sequence length="445" mass="51759">MIEEPMGEKEARRSIEIPEEEPCQKSPPTIADMPFAAPKAFELRSSDLFEIIKEKTNGNRTVYFEELVPLSMTKVVAGKTFYTMLRSAQCVKIMGNNLIKVNKDAFHWEYTEEPHRSRRVEILGKHPEIKKLMKSDGDRNLVLTGLALTVCQISFGLINDWLTYAPLRFLFICVVGTWLTTAVMLHVHEAAHGLIFGPNHVWKNRIYGLVINLSLGLPFYSFFKKHHKSHHKSMGDEFLDCEYPSDLEVALFSDTSLGKYLWILANPVIYTIRTPVLMVQRFKWGWDVEEFINIFTIIAFNGLLFYLDCCQMVNYLFCCSMIASQSNMFGFWGLMSHTEFIKYRETYSYYGILNKIYINFGYHVEHHDFPGIPSKYLPEIHRIAPEYYEENFVLNSFLVAVIKFIFDPKVGVQSRLKRPNKSPDEFILTEKCVNNRFLDDIHRKG</sequence>
<dbReference type="Pfam" id="PF00487">
    <property type="entry name" value="FA_desaturase"/>
    <property type="match status" value="1"/>
</dbReference>
<feature type="transmembrane region" description="Helical" evidence="2">
    <location>
        <begin position="206"/>
        <end position="223"/>
    </location>
</feature>
<dbReference type="InterPro" id="IPR013866">
    <property type="entry name" value="Sphingolipid_d4-desaturase_N"/>
</dbReference>
<dbReference type="Pfam" id="PF08557">
    <property type="entry name" value="Lipid_DES"/>
    <property type="match status" value="1"/>
</dbReference>
<proteinExistence type="predicted"/>
<feature type="region of interest" description="Disordered" evidence="1">
    <location>
        <begin position="1"/>
        <end position="30"/>
    </location>
</feature>
<feature type="transmembrane region" description="Helical" evidence="2">
    <location>
        <begin position="291"/>
        <end position="307"/>
    </location>
</feature>
<keyword evidence="2" id="KW-1133">Transmembrane helix</keyword>
<protein>
    <submittedName>
        <fullName evidence="5">Sphingolipid delta4-desaturase N-terminal domain-containing protein</fullName>
    </submittedName>
</protein>
<keyword evidence="4" id="KW-1185">Reference proteome</keyword>
<dbReference type="PANTHER" id="PTHR12879:SF8">
    <property type="entry name" value="SPHINGOLIPID DELTA(4)-DESATURASE DES1"/>
    <property type="match status" value="1"/>
</dbReference>
<dbReference type="AlphaFoldDB" id="A0A915KTR5"/>
<dbReference type="SMART" id="SM01269">
    <property type="entry name" value="Lipid_DES"/>
    <property type="match status" value="1"/>
</dbReference>
<feature type="transmembrane region" description="Helical" evidence="2">
    <location>
        <begin position="313"/>
        <end position="334"/>
    </location>
</feature>
<feature type="transmembrane region" description="Helical" evidence="2">
    <location>
        <begin position="164"/>
        <end position="185"/>
    </location>
</feature>